<dbReference type="PANTHER" id="PTHR22923">
    <property type="entry name" value="CEREBELLIN-RELATED"/>
    <property type="match status" value="1"/>
</dbReference>
<keyword evidence="2" id="KW-0964">Secreted</keyword>
<comment type="subcellular location">
    <subcellularLocation>
        <location evidence="1">Secreted</location>
    </subcellularLocation>
</comment>
<dbReference type="AlphaFoldDB" id="A0AAY4AN09"/>
<dbReference type="Ensembl" id="ENSDCDT00010010730.1">
    <property type="protein sequence ID" value="ENSDCDP00010010233.1"/>
    <property type="gene ID" value="ENSDCDG00010004546.1"/>
</dbReference>
<sequence length="224" mass="25044">MRHTMMRNVVVIMLFLACECQTEAADVPKELEARLIALEKLGQDVKSVVEELRRENEAMKTSLNVAVVKAEKQQQQIKQLEATMHQFSESKVAFSASLLSEGQAHTGPFLNDTILVYKKIRTNSKQAYNPKTGIFTAPVGGVYFFTFYAHSQNGVKMAVSLMKNGAVQCSVYDHGPVHNANAQNSVVLTLDKGDQVYTRLWSQSWVYDDYNGYTSFGGFLLFAV</sequence>
<evidence type="ECO:0000256" key="5">
    <source>
        <dbReference type="SAM" id="SignalP"/>
    </source>
</evidence>
<dbReference type="GO" id="GO:0005576">
    <property type="term" value="C:extracellular region"/>
    <property type="evidence" value="ECO:0007669"/>
    <property type="project" value="UniProtKB-SubCell"/>
</dbReference>
<gene>
    <name evidence="7" type="primary">LOC114787711</name>
</gene>
<dbReference type="SMART" id="SM00110">
    <property type="entry name" value="C1Q"/>
    <property type="match status" value="1"/>
</dbReference>
<keyword evidence="3 5" id="KW-0732">Signal</keyword>
<dbReference type="PANTHER" id="PTHR22923:SF102">
    <property type="entry name" value="CEREBELLIN 13-RELATED"/>
    <property type="match status" value="1"/>
</dbReference>
<evidence type="ECO:0000256" key="1">
    <source>
        <dbReference type="ARBA" id="ARBA00004613"/>
    </source>
</evidence>
<feature type="coiled-coil region" evidence="4">
    <location>
        <begin position="38"/>
        <end position="90"/>
    </location>
</feature>
<dbReference type="PROSITE" id="PS51257">
    <property type="entry name" value="PROKAR_LIPOPROTEIN"/>
    <property type="match status" value="1"/>
</dbReference>
<keyword evidence="8" id="KW-1185">Reference proteome</keyword>
<dbReference type="PRINTS" id="PR00007">
    <property type="entry name" value="COMPLEMNTC1Q"/>
</dbReference>
<evidence type="ECO:0000313" key="7">
    <source>
        <dbReference type="Ensembl" id="ENSDCDP00010010233.1"/>
    </source>
</evidence>
<dbReference type="InterPro" id="IPR008983">
    <property type="entry name" value="Tumour_necrosis_fac-like_dom"/>
</dbReference>
<reference evidence="7" key="2">
    <citation type="submission" date="2025-08" db="UniProtKB">
        <authorList>
            <consortium name="Ensembl"/>
        </authorList>
    </citation>
    <scope>IDENTIFICATION</scope>
</reference>
<name>A0AAY4AN09_9TELE</name>
<accession>A0AAY4AN09</accession>
<dbReference type="InterPro" id="IPR001073">
    <property type="entry name" value="C1q_dom"/>
</dbReference>
<feature type="domain" description="C1q" evidence="6">
    <location>
        <begin position="87"/>
        <end position="224"/>
    </location>
</feature>
<keyword evidence="4" id="KW-0175">Coiled coil</keyword>
<proteinExistence type="predicted"/>
<evidence type="ECO:0000259" key="6">
    <source>
        <dbReference type="PROSITE" id="PS50871"/>
    </source>
</evidence>
<evidence type="ECO:0000313" key="8">
    <source>
        <dbReference type="Proteomes" id="UP000694580"/>
    </source>
</evidence>
<evidence type="ECO:0000256" key="4">
    <source>
        <dbReference type="SAM" id="Coils"/>
    </source>
</evidence>
<feature type="chain" id="PRO_5044300686" description="C1q domain-containing protein" evidence="5">
    <location>
        <begin position="25"/>
        <end position="224"/>
    </location>
</feature>
<protein>
    <recommendedName>
        <fullName evidence="6">C1q domain-containing protein</fullName>
    </recommendedName>
</protein>
<dbReference type="Proteomes" id="UP000694580">
    <property type="component" value="Chromosome 4"/>
</dbReference>
<dbReference type="PROSITE" id="PS50871">
    <property type="entry name" value="C1Q"/>
    <property type="match status" value="1"/>
</dbReference>
<feature type="signal peptide" evidence="5">
    <location>
        <begin position="1"/>
        <end position="24"/>
    </location>
</feature>
<evidence type="ECO:0000256" key="3">
    <source>
        <dbReference type="ARBA" id="ARBA00022729"/>
    </source>
</evidence>
<dbReference type="SUPFAM" id="SSF49842">
    <property type="entry name" value="TNF-like"/>
    <property type="match status" value="1"/>
</dbReference>
<dbReference type="Pfam" id="PF00386">
    <property type="entry name" value="C1q"/>
    <property type="match status" value="1"/>
</dbReference>
<dbReference type="Gene3D" id="2.60.120.40">
    <property type="match status" value="1"/>
</dbReference>
<reference evidence="7 8" key="1">
    <citation type="submission" date="2020-06" db="EMBL/GenBank/DDBJ databases">
        <authorList>
            <consortium name="Wellcome Sanger Institute Data Sharing"/>
        </authorList>
    </citation>
    <scope>NUCLEOTIDE SEQUENCE [LARGE SCALE GENOMIC DNA]</scope>
</reference>
<dbReference type="InterPro" id="IPR050822">
    <property type="entry name" value="Cerebellin_Synaptic_Org"/>
</dbReference>
<organism evidence="7 8">
    <name type="scientific">Denticeps clupeoides</name>
    <name type="common">denticle herring</name>
    <dbReference type="NCBI Taxonomy" id="299321"/>
    <lineage>
        <taxon>Eukaryota</taxon>
        <taxon>Metazoa</taxon>
        <taxon>Chordata</taxon>
        <taxon>Craniata</taxon>
        <taxon>Vertebrata</taxon>
        <taxon>Euteleostomi</taxon>
        <taxon>Actinopterygii</taxon>
        <taxon>Neopterygii</taxon>
        <taxon>Teleostei</taxon>
        <taxon>Clupei</taxon>
        <taxon>Clupeiformes</taxon>
        <taxon>Denticipitoidei</taxon>
        <taxon>Denticipitidae</taxon>
        <taxon>Denticeps</taxon>
    </lineage>
</organism>
<reference evidence="7" key="3">
    <citation type="submission" date="2025-09" db="UniProtKB">
        <authorList>
            <consortium name="Ensembl"/>
        </authorList>
    </citation>
    <scope>IDENTIFICATION</scope>
</reference>
<evidence type="ECO:0000256" key="2">
    <source>
        <dbReference type="ARBA" id="ARBA00022525"/>
    </source>
</evidence>
<dbReference type="GeneTree" id="ENSGT00950000183116"/>